<dbReference type="FunFam" id="3.30.870.10:FF:000001">
    <property type="entry name" value="Polyphosphate kinase"/>
    <property type="match status" value="1"/>
</dbReference>
<organism evidence="14 15">
    <name type="scientific">Clostridium kluyveri (strain NBRC 12016)</name>
    <dbReference type="NCBI Taxonomy" id="583346"/>
    <lineage>
        <taxon>Bacteria</taxon>
        <taxon>Bacillati</taxon>
        <taxon>Bacillota</taxon>
        <taxon>Clostridia</taxon>
        <taxon>Eubacteriales</taxon>
        <taxon>Clostridiaceae</taxon>
        <taxon>Clostridium</taxon>
    </lineage>
</organism>
<dbReference type="NCBIfam" id="NF003917">
    <property type="entry name" value="PRK05443.1-1"/>
    <property type="match status" value="1"/>
</dbReference>
<dbReference type="SUPFAM" id="SSF140356">
    <property type="entry name" value="PPK N-terminal domain-like"/>
    <property type="match status" value="1"/>
</dbReference>
<dbReference type="NCBIfam" id="NF003921">
    <property type="entry name" value="PRK05443.2-2"/>
    <property type="match status" value="1"/>
</dbReference>
<comment type="function">
    <text evidence="8 9">Catalyzes the reversible transfer of the terminal phosphate of ATP to form a long-chain polyphosphate (polyP).</text>
</comment>
<dbReference type="HOGENOM" id="CLU_009678_5_0_9"/>
<dbReference type="PANTHER" id="PTHR30218:SF0">
    <property type="entry name" value="POLYPHOSPHATE KINASE"/>
    <property type="match status" value="1"/>
</dbReference>
<keyword evidence="2 8" id="KW-0808">Transferase</keyword>
<dbReference type="AlphaFoldDB" id="B9E3F7"/>
<dbReference type="EMBL" id="AP009049">
    <property type="protein sequence ID" value="BAH07032.1"/>
    <property type="molecule type" value="Genomic_DNA"/>
</dbReference>
<dbReference type="InterPro" id="IPR024953">
    <property type="entry name" value="PP_kinase_middle"/>
</dbReference>
<dbReference type="Pfam" id="PF13090">
    <property type="entry name" value="PP_kinase_C"/>
    <property type="match status" value="1"/>
</dbReference>
<feature type="active site" description="Phosphohistidine intermediate" evidence="8">
    <location>
        <position position="446"/>
    </location>
</feature>
<dbReference type="InterPro" id="IPR003414">
    <property type="entry name" value="PP_kinase"/>
</dbReference>
<proteinExistence type="inferred from homology"/>
<feature type="binding site" evidence="8">
    <location>
        <position position="416"/>
    </location>
    <ligand>
        <name>Mg(2+)</name>
        <dbReference type="ChEBI" id="CHEBI:18420"/>
    </ligand>
</feature>
<dbReference type="CDD" id="cd09165">
    <property type="entry name" value="PLDc_PaPPK1_C1_like"/>
    <property type="match status" value="1"/>
</dbReference>
<keyword evidence="6 8" id="KW-0067">ATP-binding</keyword>
<evidence type="ECO:0000256" key="1">
    <source>
        <dbReference type="ARBA" id="ARBA00022553"/>
    </source>
</evidence>
<dbReference type="Gene3D" id="3.30.870.10">
    <property type="entry name" value="Endonuclease Chain A"/>
    <property type="match status" value="2"/>
</dbReference>
<evidence type="ECO:0000256" key="8">
    <source>
        <dbReference type="HAMAP-Rule" id="MF_00347"/>
    </source>
</evidence>
<evidence type="ECO:0000256" key="6">
    <source>
        <dbReference type="ARBA" id="ARBA00022840"/>
    </source>
</evidence>
<evidence type="ECO:0000256" key="3">
    <source>
        <dbReference type="ARBA" id="ARBA00022723"/>
    </source>
</evidence>
<dbReference type="Pfam" id="PF17941">
    <property type="entry name" value="PP_kinase_C_1"/>
    <property type="match status" value="1"/>
</dbReference>
<dbReference type="InterPro" id="IPR036830">
    <property type="entry name" value="PP_kinase_middle_dom_sf"/>
</dbReference>
<keyword evidence="3 8" id="KW-0479">Metal-binding</keyword>
<dbReference type="GO" id="GO:0006799">
    <property type="term" value="P:polyphosphate biosynthetic process"/>
    <property type="evidence" value="ECO:0007669"/>
    <property type="project" value="UniProtKB-UniRule"/>
</dbReference>
<protein>
    <recommendedName>
        <fullName evidence="8 9">Polyphosphate kinase</fullName>
        <ecNumber evidence="8 9">2.7.4.1</ecNumber>
    </recommendedName>
    <alternativeName>
        <fullName evidence="8">ATP-polyphosphate phosphotransferase</fullName>
    </alternativeName>
    <alternativeName>
        <fullName evidence="8">Polyphosphoric acid kinase</fullName>
    </alternativeName>
</protein>
<evidence type="ECO:0000259" key="12">
    <source>
        <dbReference type="Pfam" id="PF13090"/>
    </source>
</evidence>
<comment type="cofactor">
    <cofactor evidence="8">
        <name>Mg(2+)</name>
        <dbReference type="ChEBI" id="CHEBI:18420"/>
    </cofactor>
</comment>
<dbReference type="NCBIfam" id="NF003918">
    <property type="entry name" value="PRK05443.1-2"/>
    <property type="match status" value="1"/>
</dbReference>
<dbReference type="NCBIfam" id="NF003920">
    <property type="entry name" value="PRK05443.2-1"/>
    <property type="match status" value="1"/>
</dbReference>
<dbReference type="Gene3D" id="3.30.1840.10">
    <property type="entry name" value="Polyphosphate kinase middle domain"/>
    <property type="match status" value="1"/>
</dbReference>
<evidence type="ECO:0000256" key="2">
    <source>
        <dbReference type="ARBA" id="ARBA00022679"/>
    </source>
</evidence>
<dbReference type="NCBIfam" id="TIGR03705">
    <property type="entry name" value="poly_P_kin"/>
    <property type="match status" value="1"/>
</dbReference>
<feature type="binding site" evidence="8">
    <location>
        <position position="603"/>
    </location>
    <ligand>
        <name>ATP</name>
        <dbReference type="ChEBI" id="CHEBI:30616"/>
    </ligand>
</feature>
<keyword evidence="1 8" id="KW-0597">Phosphoprotein</keyword>
<evidence type="ECO:0000313" key="14">
    <source>
        <dbReference type="EMBL" id="BAH07032.1"/>
    </source>
</evidence>
<feature type="binding site" evidence="8">
    <location>
        <position position="386"/>
    </location>
    <ligand>
        <name>Mg(2+)</name>
        <dbReference type="ChEBI" id="CHEBI:18420"/>
    </ligand>
</feature>
<sequence>MIKEGYIKMSKYSSPKNFINRELSWLEFNQRVLEEAKDNSNPLFERLKFASIVSSNLDEFFMVRVGSLATQIEAGFDKPDPSGLTPLEQMEKILIRAHKLVYDQINCYNRSLKVHLKKENIAFLKPKELSERQLTYLKEYYLKNIYPVLTPMVVDQSRPFPLILNHSLNIALLLQDDKKGHEGIFATIQVPSVLERFIEVPSDNENITEKIFVFLEDIIKMNLNELFSGYPILDCSCYRITRNADLTLDEEGAEDLLETIEESLKQRKRGSTVRLEVENGIHRSLLKILEKELEISKDREYEINGPIDLTFLMKLSNMKNYEHLKYPPIKPYVSHQFSKGESIFSSISKEDILLHHPYESFEPVVDLVREAARDSKVLAIKQTLYRVSGNSPIIDALIEAAENGKQVTVLVELKARFDEKNNIHWAKHLEKAGCHVIYGLVGLKTHCKLLLIVRKENDGIKRYVHMATGNYNDITARIYTDLGLFTANPYFGEDASRVFNMLSGYSSPTKLFKMSLAPLHLRERFLYLINRERQNAREGKKARIIIKINSLVDKEIIEALYEASCAGVVIDLIVRGICCLTPGILGISDRISVRSIVGRFLEHSRIYYFYNEGEESIYLSSADLMSRNLDRRVELLFPVEDISVKKKVKQILEVSLIDTVKARILGSNGYYTSIDRRGKEFINSQKFFSRASLKDSEYNNKYLSSNAKWMEEGFVPVLSNEKFS</sequence>
<comment type="PTM">
    <text evidence="8 9">An intermediate of this reaction is the autophosphorylated ppk in which a phosphate is covalently linked to a histidine residue through a N-P bond.</text>
</comment>
<dbReference type="GO" id="GO:0008976">
    <property type="term" value="F:polyphosphate kinase activity"/>
    <property type="evidence" value="ECO:0007669"/>
    <property type="project" value="UniProtKB-UniRule"/>
</dbReference>
<dbReference type="InterPro" id="IPR025200">
    <property type="entry name" value="PPK_C_dom2"/>
</dbReference>
<dbReference type="Pfam" id="PF02503">
    <property type="entry name" value="PP_kinase"/>
    <property type="match status" value="1"/>
</dbReference>
<feature type="domain" description="Polyphosphate kinase middle" evidence="10">
    <location>
        <begin position="133"/>
        <end position="315"/>
    </location>
</feature>
<dbReference type="InterPro" id="IPR041108">
    <property type="entry name" value="PP_kinase_C_1"/>
</dbReference>
<dbReference type="GO" id="GO:0005524">
    <property type="term" value="F:ATP binding"/>
    <property type="evidence" value="ECO:0007669"/>
    <property type="project" value="UniProtKB-KW"/>
</dbReference>
<keyword evidence="5 8" id="KW-0418">Kinase</keyword>
<accession>B9E3F7</accession>
<dbReference type="PIRSF" id="PIRSF015589">
    <property type="entry name" value="PP_kinase"/>
    <property type="match status" value="1"/>
</dbReference>
<evidence type="ECO:0000256" key="5">
    <source>
        <dbReference type="ARBA" id="ARBA00022777"/>
    </source>
</evidence>
<name>B9E3F7_CLOK1</name>
<dbReference type="Proteomes" id="UP000007969">
    <property type="component" value="Chromosome"/>
</dbReference>
<keyword evidence="4 8" id="KW-0547">Nucleotide-binding</keyword>
<feature type="binding site" evidence="8">
    <location>
        <position position="479"/>
    </location>
    <ligand>
        <name>ATP</name>
        <dbReference type="ChEBI" id="CHEBI:30616"/>
    </ligand>
</feature>
<evidence type="ECO:0000256" key="4">
    <source>
        <dbReference type="ARBA" id="ARBA00022741"/>
    </source>
</evidence>
<comment type="catalytic activity">
    <reaction evidence="8 9">
        <text>[phosphate](n) + ATP = [phosphate](n+1) + ADP</text>
        <dbReference type="Rhea" id="RHEA:19573"/>
        <dbReference type="Rhea" id="RHEA-COMP:9859"/>
        <dbReference type="Rhea" id="RHEA-COMP:14280"/>
        <dbReference type="ChEBI" id="CHEBI:16838"/>
        <dbReference type="ChEBI" id="CHEBI:30616"/>
        <dbReference type="ChEBI" id="CHEBI:456216"/>
        <dbReference type="EC" id="2.7.4.1"/>
    </reaction>
</comment>
<dbReference type="Gene3D" id="1.20.58.310">
    <property type="entry name" value="Polyphosphate kinase N-terminal domain"/>
    <property type="match status" value="1"/>
</dbReference>
<dbReference type="SUPFAM" id="SSF143724">
    <property type="entry name" value="PHP14-like"/>
    <property type="match status" value="1"/>
</dbReference>
<feature type="binding site" evidence="8">
    <location>
        <position position="56"/>
    </location>
    <ligand>
        <name>ATP</name>
        <dbReference type="ChEBI" id="CHEBI:30616"/>
    </ligand>
</feature>
<dbReference type="GO" id="GO:0009358">
    <property type="term" value="C:polyphosphate kinase complex"/>
    <property type="evidence" value="ECO:0007669"/>
    <property type="project" value="InterPro"/>
</dbReference>
<dbReference type="GO" id="GO:0046872">
    <property type="term" value="F:metal ion binding"/>
    <property type="evidence" value="ECO:0007669"/>
    <property type="project" value="UniProtKB-KW"/>
</dbReference>
<evidence type="ECO:0000313" key="15">
    <source>
        <dbReference type="Proteomes" id="UP000007969"/>
    </source>
</evidence>
<dbReference type="PANTHER" id="PTHR30218">
    <property type="entry name" value="POLYPHOSPHATE KINASE"/>
    <property type="match status" value="1"/>
</dbReference>
<dbReference type="KEGG" id="ckr:CKR_1981"/>
<dbReference type="Pfam" id="PF13089">
    <property type="entry name" value="PP_kinase_N"/>
    <property type="match status" value="1"/>
</dbReference>
<reference evidence="15" key="1">
    <citation type="submission" date="2005-09" db="EMBL/GenBank/DDBJ databases">
        <title>Complete genome sequence of Clostridium kluyveri and comparative genomics of Clostridia species.</title>
        <authorList>
            <person name="Inui M."/>
            <person name="Nonaka H."/>
            <person name="Shinoda Y."/>
            <person name="Ikenaga Y."/>
            <person name="Abe M."/>
            <person name="Naito K."/>
            <person name="Vertes A.A."/>
            <person name="Yukawa H."/>
        </authorList>
    </citation>
    <scope>NUCLEOTIDE SEQUENCE [LARGE SCALE GENOMIC DNA]</scope>
    <source>
        <strain evidence="15">NBRC 12016</strain>
    </source>
</reference>
<evidence type="ECO:0000256" key="9">
    <source>
        <dbReference type="RuleBase" id="RU003800"/>
    </source>
</evidence>
<feature type="domain" description="Polyphosphate kinase C-terminal" evidence="13">
    <location>
        <begin position="342"/>
        <end position="507"/>
    </location>
</feature>
<feature type="domain" description="Polyphosphate kinase C-terminal" evidence="12">
    <location>
        <begin position="516"/>
        <end position="685"/>
    </location>
</feature>
<evidence type="ECO:0000256" key="7">
    <source>
        <dbReference type="ARBA" id="ARBA00022842"/>
    </source>
</evidence>
<dbReference type="CDD" id="cd09168">
    <property type="entry name" value="PLDc_PaPPK1_C2_like"/>
    <property type="match status" value="1"/>
</dbReference>
<dbReference type="HAMAP" id="MF_00347">
    <property type="entry name" value="Polyphosphate_kinase"/>
    <property type="match status" value="1"/>
</dbReference>
<comment type="similarity">
    <text evidence="8 9">Belongs to the polyphosphate kinase 1 (PPK1) family.</text>
</comment>
<dbReference type="InterPro" id="IPR036832">
    <property type="entry name" value="PPK_N_dom_sf"/>
</dbReference>
<feature type="binding site" evidence="8">
    <location>
        <position position="575"/>
    </location>
    <ligand>
        <name>ATP</name>
        <dbReference type="ChEBI" id="CHEBI:30616"/>
    </ligand>
</feature>
<evidence type="ECO:0000259" key="10">
    <source>
        <dbReference type="Pfam" id="PF02503"/>
    </source>
</evidence>
<dbReference type="EC" id="2.7.4.1" evidence="8 9"/>
<evidence type="ECO:0000259" key="13">
    <source>
        <dbReference type="Pfam" id="PF17941"/>
    </source>
</evidence>
<evidence type="ECO:0000259" key="11">
    <source>
        <dbReference type="Pfam" id="PF13089"/>
    </source>
</evidence>
<feature type="domain" description="Polyphosphate kinase N-terminal" evidence="11">
    <location>
        <begin position="18"/>
        <end position="123"/>
    </location>
</feature>
<keyword evidence="7 8" id="KW-0460">Magnesium</keyword>
<dbReference type="SUPFAM" id="SSF56024">
    <property type="entry name" value="Phospholipase D/nuclease"/>
    <property type="match status" value="2"/>
</dbReference>
<dbReference type="InterPro" id="IPR025198">
    <property type="entry name" value="PPK_N_dom"/>
</dbReference>
<gene>
    <name evidence="8" type="primary">ppk</name>
    <name evidence="14" type="ordered locus">CKR_1981</name>
</gene>